<dbReference type="Pfam" id="PF02384">
    <property type="entry name" value="N6_Mtase"/>
    <property type="match status" value="1"/>
</dbReference>
<dbReference type="PANTHER" id="PTHR41313:SF1">
    <property type="entry name" value="DNA METHYLASE ADENINE-SPECIFIC DOMAIN-CONTAINING PROTEIN"/>
    <property type="match status" value="1"/>
</dbReference>
<protein>
    <submittedName>
        <fullName evidence="3">Uncharacterized protein</fullName>
    </submittedName>
</protein>
<dbReference type="Gene3D" id="1.10.150.470">
    <property type="match status" value="1"/>
</dbReference>
<proteinExistence type="predicted"/>
<dbReference type="Proteomes" id="UP000051236">
    <property type="component" value="Unassembled WGS sequence"/>
</dbReference>
<dbReference type="InterPro" id="IPR052933">
    <property type="entry name" value="DNA_Protect_Modify"/>
</dbReference>
<evidence type="ECO:0000259" key="2">
    <source>
        <dbReference type="Pfam" id="PF21106"/>
    </source>
</evidence>
<dbReference type="InterPro" id="IPR003356">
    <property type="entry name" value="DNA_methylase_A-5"/>
</dbReference>
<evidence type="ECO:0000313" key="3">
    <source>
        <dbReference type="EMBL" id="KRM35140.1"/>
    </source>
</evidence>
<dbReference type="PANTHER" id="PTHR41313">
    <property type="entry name" value="ADENINE-SPECIFIC METHYLTRANSFERASE"/>
    <property type="match status" value="1"/>
</dbReference>
<keyword evidence="4" id="KW-1185">Reference proteome</keyword>
<dbReference type="EMBL" id="AZGA01000016">
    <property type="protein sequence ID" value="KRM35140.1"/>
    <property type="molecule type" value="Genomic_DNA"/>
</dbReference>
<dbReference type="RefSeq" id="WP_035453210.1">
    <property type="nucleotide sequence ID" value="NZ_AZGA01000016.1"/>
</dbReference>
<dbReference type="InterPro" id="IPR029063">
    <property type="entry name" value="SAM-dependent_MTases_sf"/>
</dbReference>
<dbReference type="InterPro" id="IPR016843">
    <property type="entry name" value="S-AdoMet-dep_Ade-MeTrfase_prd"/>
</dbReference>
<dbReference type="SUPFAM" id="SSF53335">
    <property type="entry name" value="S-adenosyl-L-methionine-dependent methyltransferases"/>
    <property type="match status" value="1"/>
</dbReference>
<dbReference type="OrthoDB" id="9788159at2"/>
<dbReference type="PIRSF" id="PIRSF026567">
    <property type="entry name" value="Adenine_mtase_bact_prd"/>
    <property type="match status" value="1"/>
</dbReference>
<dbReference type="PATRIC" id="fig|1423734.3.peg.1281"/>
<dbReference type="GO" id="GO:0008170">
    <property type="term" value="F:N-methyltransferase activity"/>
    <property type="evidence" value="ECO:0007669"/>
    <property type="project" value="InterPro"/>
</dbReference>
<dbReference type="AlphaFoldDB" id="X0PEQ1"/>
<dbReference type="CDD" id="cd02440">
    <property type="entry name" value="AdoMet_MTases"/>
    <property type="match status" value="1"/>
</dbReference>
<name>X0PEQ1_9LACO</name>
<feature type="domain" description="YtxK-like N-terminal helical" evidence="2">
    <location>
        <begin position="9"/>
        <end position="88"/>
    </location>
</feature>
<dbReference type="STRING" id="1423734.FC83_GL001268"/>
<dbReference type="InterPro" id="IPR048375">
    <property type="entry name" value="YtxK-like_N"/>
</dbReference>
<sequence length="336" mass="37577">MSERPVKGLFDLLDKSTTILQSDLNTSYLDALAENLGNIIDQHIKVENDRPTAATIDKIKALYQDIDLSQYDRSTRRQVLQLILLRGMQVDKVEPNKQLTPDAIGYFIGYLVQELADLKDDSRILDPAVGTGNLILTVMAQLSQGLGINLRGFGIDNDDQLLELAAVASQWLKLDLELFHQDAVMPLLVHDLDLVVSDLPVGYYPVDAQTKGYETRAKQGHSFTHHLLIEQSLRALKPGSLGLFVIPTTIFQSDEAADLTKWLTSVAYFQGLLNLPAKMFTSEAAQKSILVLQKHGANAAQAEQVLFGDLPDFNDQAALQQFIQELQKWRQNYFKK</sequence>
<evidence type="ECO:0000313" key="4">
    <source>
        <dbReference type="Proteomes" id="UP000051236"/>
    </source>
</evidence>
<accession>X0PEQ1</accession>
<dbReference type="Pfam" id="PF21106">
    <property type="entry name" value="YtxK_like"/>
    <property type="match status" value="1"/>
</dbReference>
<feature type="domain" description="DNA methylase adenine-specific" evidence="1">
    <location>
        <begin position="111"/>
        <end position="316"/>
    </location>
</feature>
<reference evidence="3 4" key="1">
    <citation type="journal article" date="2015" name="Genome Announc.">
        <title>Expanding the biotechnology potential of lactobacilli through comparative genomics of 213 strains and associated genera.</title>
        <authorList>
            <person name="Sun Z."/>
            <person name="Harris H.M."/>
            <person name="McCann A."/>
            <person name="Guo C."/>
            <person name="Argimon S."/>
            <person name="Zhang W."/>
            <person name="Yang X."/>
            <person name="Jeffery I.B."/>
            <person name="Cooney J.C."/>
            <person name="Kagawa T.F."/>
            <person name="Liu W."/>
            <person name="Song Y."/>
            <person name="Salvetti E."/>
            <person name="Wrobel A."/>
            <person name="Rasinkangas P."/>
            <person name="Parkhill J."/>
            <person name="Rea M.C."/>
            <person name="O'Sullivan O."/>
            <person name="Ritari J."/>
            <person name="Douillard F.P."/>
            <person name="Paul Ross R."/>
            <person name="Yang R."/>
            <person name="Briner A.E."/>
            <person name="Felis G.E."/>
            <person name="de Vos W.M."/>
            <person name="Barrangou R."/>
            <person name="Klaenhammer T.R."/>
            <person name="Caufield P.W."/>
            <person name="Cui Y."/>
            <person name="Zhang H."/>
            <person name="O'Toole P.W."/>
        </authorList>
    </citation>
    <scope>NUCLEOTIDE SEQUENCE [LARGE SCALE GENOMIC DNA]</scope>
    <source>
        <strain evidence="3 4">DSM 18527</strain>
    </source>
</reference>
<organism evidence="3 4">
    <name type="scientific">Agrilactobacillus composti DSM 18527 = JCM 14202</name>
    <dbReference type="NCBI Taxonomy" id="1423734"/>
    <lineage>
        <taxon>Bacteria</taxon>
        <taxon>Bacillati</taxon>
        <taxon>Bacillota</taxon>
        <taxon>Bacilli</taxon>
        <taxon>Lactobacillales</taxon>
        <taxon>Lactobacillaceae</taxon>
        <taxon>Agrilactobacillus</taxon>
    </lineage>
</organism>
<gene>
    <name evidence="3" type="ORF">FC83_GL001268</name>
</gene>
<comment type="caution">
    <text evidence="3">The sequence shown here is derived from an EMBL/GenBank/DDBJ whole genome shotgun (WGS) entry which is preliminary data.</text>
</comment>
<dbReference type="GO" id="GO:0003677">
    <property type="term" value="F:DNA binding"/>
    <property type="evidence" value="ECO:0007669"/>
    <property type="project" value="InterPro"/>
</dbReference>
<evidence type="ECO:0000259" key="1">
    <source>
        <dbReference type="Pfam" id="PF02384"/>
    </source>
</evidence>
<dbReference type="eggNOG" id="COG0827">
    <property type="taxonomic scope" value="Bacteria"/>
</dbReference>
<dbReference type="Gene3D" id="3.40.50.150">
    <property type="entry name" value="Vaccinia Virus protein VP39"/>
    <property type="match status" value="1"/>
</dbReference>